<keyword evidence="1" id="KW-0472">Membrane</keyword>
<evidence type="ECO:0000313" key="2">
    <source>
        <dbReference type="EMBL" id="KAF2672903.1"/>
    </source>
</evidence>
<keyword evidence="1" id="KW-1133">Transmembrane helix</keyword>
<name>A0A6A6UN64_9PEZI</name>
<dbReference type="Proteomes" id="UP000799302">
    <property type="component" value="Unassembled WGS sequence"/>
</dbReference>
<gene>
    <name evidence="2" type="ORF">BT63DRAFT_139354</name>
</gene>
<keyword evidence="3" id="KW-1185">Reference proteome</keyword>
<organism evidence="2 3">
    <name type="scientific">Microthyrium microscopicum</name>
    <dbReference type="NCBI Taxonomy" id="703497"/>
    <lineage>
        <taxon>Eukaryota</taxon>
        <taxon>Fungi</taxon>
        <taxon>Dikarya</taxon>
        <taxon>Ascomycota</taxon>
        <taxon>Pezizomycotina</taxon>
        <taxon>Dothideomycetes</taxon>
        <taxon>Dothideomycetes incertae sedis</taxon>
        <taxon>Microthyriales</taxon>
        <taxon>Microthyriaceae</taxon>
        <taxon>Microthyrium</taxon>
    </lineage>
</organism>
<evidence type="ECO:0000313" key="3">
    <source>
        <dbReference type="Proteomes" id="UP000799302"/>
    </source>
</evidence>
<feature type="transmembrane region" description="Helical" evidence="1">
    <location>
        <begin position="12"/>
        <end position="33"/>
    </location>
</feature>
<dbReference type="EMBL" id="MU004231">
    <property type="protein sequence ID" value="KAF2672903.1"/>
    <property type="molecule type" value="Genomic_DNA"/>
</dbReference>
<evidence type="ECO:0008006" key="4">
    <source>
        <dbReference type="Google" id="ProtNLM"/>
    </source>
</evidence>
<evidence type="ECO:0000256" key="1">
    <source>
        <dbReference type="SAM" id="Phobius"/>
    </source>
</evidence>
<keyword evidence="1" id="KW-0812">Transmembrane</keyword>
<dbReference type="InterPro" id="IPR011009">
    <property type="entry name" value="Kinase-like_dom_sf"/>
</dbReference>
<dbReference type="AlphaFoldDB" id="A0A6A6UN64"/>
<proteinExistence type="predicted"/>
<dbReference type="OrthoDB" id="3738511at2759"/>
<accession>A0A6A6UN64</accession>
<sequence>MWLKISQSRQPFCFLNSFSSLSVFFSSSSLIFLNGKSRTAISTLAVPLNLVLSSSASLRSCSTNRRRDIWTSTFKSTMTPSYSFHKHDIKLTLPTQRPALRGVQNRDPLRWLFRIARAQFSKPLASYSIFSTGHVAPPNINFAMDSLSEKRRTQIDFRRLRPGPRPQNSVPLGNIKELRDEEEYHRINDSRLKESPVNILHRKITQEIGVARTTNSKEVKLPEVTPSGVSDHEYLKPAFDSPWQKYEKLHDIRLGADNLYVTVADRKDTHWKSKTRNDPFLTLALVRSFVGSNFENKIREFQQIQHVGIVSVLEIFRSQSSDETHHVVFEYMAYSLHYVAGNPLLDEKRLAAIVAQIIHVFKYLSSLQALDHGSLTCAKHGLLTCSSILIHPCGDVKIRHPLLSNHLSPEERAISKECCELRPHSNIESRYIRALGMTIMELMQGYPREDGAVGVEDLYRWPSDCNAVSFLSTTVTATSLLELTKHPLLRLPWRKEMLQGLVAFVSVGTRIGTRYPSK</sequence>
<dbReference type="SUPFAM" id="SSF56112">
    <property type="entry name" value="Protein kinase-like (PK-like)"/>
    <property type="match status" value="1"/>
</dbReference>
<reference evidence="2" key="1">
    <citation type="journal article" date="2020" name="Stud. Mycol.">
        <title>101 Dothideomycetes genomes: a test case for predicting lifestyles and emergence of pathogens.</title>
        <authorList>
            <person name="Haridas S."/>
            <person name="Albert R."/>
            <person name="Binder M."/>
            <person name="Bloem J."/>
            <person name="Labutti K."/>
            <person name="Salamov A."/>
            <person name="Andreopoulos B."/>
            <person name="Baker S."/>
            <person name="Barry K."/>
            <person name="Bills G."/>
            <person name="Bluhm B."/>
            <person name="Cannon C."/>
            <person name="Castanera R."/>
            <person name="Culley D."/>
            <person name="Daum C."/>
            <person name="Ezra D."/>
            <person name="Gonzalez J."/>
            <person name="Henrissat B."/>
            <person name="Kuo A."/>
            <person name="Liang C."/>
            <person name="Lipzen A."/>
            <person name="Lutzoni F."/>
            <person name="Magnuson J."/>
            <person name="Mondo S."/>
            <person name="Nolan M."/>
            <person name="Ohm R."/>
            <person name="Pangilinan J."/>
            <person name="Park H.-J."/>
            <person name="Ramirez L."/>
            <person name="Alfaro M."/>
            <person name="Sun H."/>
            <person name="Tritt A."/>
            <person name="Yoshinaga Y."/>
            <person name="Zwiers L.-H."/>
            <person name="Turgeon B."/>
            <person name="Goodwin S."/>
            <person name="Spatafora J."/>
            <person name="Crous P."/>
            <person name="Grigoriev I."/>
        </authorList>
    </citation>
    <scope>NUCLEOTIDE SEQUENCE</scope>
    <source>
        <strain evidence="2">CBS 115976</strain>
    </source>
</reference>
<protein>
    <recommendedName>
        <fullName evidence="4">Protein kinase domain-containing protein</fullName>
    </recommendedName>
</protein>
<dbReference type="Gene3D" id="1.10.510.10">
    <property type="entry name" value="Transferase(Phosphotransferase) domain 1"/>
    <property type="match status" value="1"/>
</dbReference>